<dbReference type="InterPro" id="IPR013094">
    <property type="entry name" value="AB_hydrolase_3"/>
</dbReference>
<dbReference type="InterPro" id="IPR050466">
    <property type="entry name" value="Carboxylest/Gibb_receptor"/>
</dbReference>
<accession>A0A540KS05</accession>
<protein>
    <recommendedName>
        <fullName evidence="2">Alpha/beta hydrolase fold-3 domain-containing protein</fullName>
    </recommendedName>
</protein>
<dbReference type="Pfam" id="PF07859">
    <property type="entry name" value="Abhydrolase_3"/>
    <property type="match status" value="1"/>
</dbReference>
<dbReference type="Proteomes" id="UP000315295">
    <property type="component" value="Unassembled WGS sequence"/>
</dbReference>
<evidence type="ECO:0000256" key="1">
    <source>
        <dbReference type="ARBA" id="ARBA00010515"/>
    </source>
</evidence>
<dbReference type="InterPro" id="IPR029058">
    <property type="entry name" value="AB_hydrolase_fold"/>
</dbReference>
<dbReference type="PANTHER" id="PTHR23024">
    <property type="entry name" value="ARYLACETAMIDE DEACETYLASE"/>
    <property type="match status" value="1"/>
</dbReference>
<comment type="caution">
    <text evidence="3">The sequence shown here is derived from an EMBL/GenBank/DDBJ whole genome shotgun (WGS) entry which is preliminary data.</text>
</comment>
<dbReference type="Gene3D" id="3.40.50.1820">
    <property type="entry name" value="alpha/beta hydrolase"/>
    <property type="match status" value="1"/>
</dbReference>
<name>A0A540KS05_MALBA</name>
<dbReference type="SUPFAM" id="SSF53474">
    <property type="entry name" value="alpha/beta-Hydrolases"/>
    <property type="match status" value="1"/>
</dbReference>
<keyword evidence="4" id="KW-1185">Reference proteome</keyword>
<gene>
    <name evidence="3" type="ORF">C1H46_037547</name>
</gene>
<dbReference type="PANTHER" id="PTHR23024:SF24">
    <property type="entry name" value="ALPHA_BETA HYDROLASE FOLD-3 DOMAIN-CONTAINING PROTEIN"/>
    <property type="match status" value="1"/>
</dbReference>
<organism evidence="3 4">
    <name type="scientific">Malus baccata</name>
    <name type="common">Siberian crab apple</name>
    <name type="synonym">Pyrus baccata</name>
    <dbReference type="NCBI Taxonomy" id="106549"/>
    <lineage>
        <taxon>Eukaryota</taxon>
        <taxon>Viridiplantae</taxon>
        <taxon>Streptophyta</taxon>
        <taxon>Embryophyta</taxon>
        <taxon>Tracheophyta</taxon>
        <taxon>Spermatophyta</taxon>
        <taxon>Magnoliopsida</taxon>
        <taxon>eudicotyledons</taxon>
        <taxon>Gunneridae</taxon>
        <taxon>Pentapetalae</taxon>
        <taxon>rosids</taxon>
        <taxon>fabids</taxon>
        <taxon>Rosales</taxon>
        <taxon>Rosaceae</taxon>
        <taxon>Amygdaloideae</taxon>
        <taxon>Maleae</taxon>
        <taxon>Malus</taxon>
    </lineage>
</organism>
<sequence length="346" mass="39164">MHANTDGKSKMAQNPPTSPNLTCKVRLLLSILTIVIDATRRSNGTVNRRLISLFDFKASHSNKSNDPVKTSDVMVDPSRNLWFRLYFPTTTDVAATKLPLVIYFHGGGFVFFSANSQPYNDLCKRLATELPAVVTSVNYRHAPEHRYPSQYEDGFDVLKFIDTTRIEGLDLNKVDITRCFLAGDSAGGNLAHHVAIKASNHEFCQMRVMGLIAIQPFFGGKERTESETRLSKKGLAITLEQTDWYWKAFLPEGSDRDHAVANVFGPESRCVLGVKFPATIVFVGGFDPLKDWQKIYYQGLMKNRIQAYLIEYPNSFHGFYTFPELKESSFFIKEVKDFIDKQSTCQ</sequence>
<evidence type="ECO:0000259" key="2">
    <source>
        <dbReference type="Pfam" id="PF07859"/>
    </source>
</evidence>
<comment type="similarity">
    <text evidence="1">Belongs to the 'GDXG' lipolytic enzyme family.</text>
</comment>
<feature type="domain" description="Alpha/beta hydrolase fold-3" evidence="2">
    <location>
        <begin position="101"/>
        <end position="320"/>
    </location>
</feature>
<proteinExistence type="inferred from homology"/>
<reference evidence="3 4" key="1">
    <citation type="journal article" date="2019" name="G3 (Bethesda)">
        <title>Sequencing of a Wild Apple (Malus baccata) Genome Unravels the Differences Between Cultivated and Wild Apple Species Regarding Disease Resistance and Cold Tolerance.</title>
        <authorList>
            <person name="Chen X."/>
        </authorList>
    </citation>
    <scope>NUCLEOTIDE SEQUENCE [LARGE SCALE GENOMIC DNA]</scope>
    <source>
        <strain evidence="4">cv. Shandingzi</strain>
        <tissue evidence="3">Leaves</tissue>
    </source>
</reference>
<dbReference type="AlphaFoldDB" id="A0A540KS05"/>
<evidence type="ECO:0000313" key="3">
    <source>
        <dbReference type="EMBL" id="TQD76929.1"/>
    </source>
</evidence>
<dbReference type="STRING" id="106549.A0A540KS05"/>
<dbReference type="GO" id="GO:0009860">
    <property type="term" value="P:pollen tube growth"/>
    <property type="evidence" value="ECO:0007669"/>
    <property type="project" value="TreeGrafter"/>
</dbReference>
<evidence type="ECO:0000313" key="4">
    <source>
        <dbReference type="Proteomes" id="UP000315295"/>
    </source>
</evidence>
<dbReference type="EMBL" id="VIEB01001000">
    <property type="protein sequence ID" value="TQD76929.1"/>
    <property type="molecule type" value="Genomic_DNA"/>
</dbReference>
<dbReference type="GO" id="GO:0052689">
    <property type="term" value="F:carboxylic ester hydrolase activity"/>
    <property type="evidence" value="ECO:0007669"/>
    <property type="project" value="TreeGrafter"/>
</dbReference>